<proteinExistence type="inferred from homology"/>
<dbReference type="UniPathway" id="UPA00034">
    <property type="reaction ID" value="UER00017"/>
</dbReference>
<feature type="binding site" evidence="12">
    <location>
        <position position="55"/>
    </location>
    <ligand>
        <name>pyruvate</name>
        <dbReference type="ChEBI" id="CHEBI:15361"/>
    </ligand>
</feature>
<dbReference type="SMART" id="SM01130">
    <property type="entry name" value="DHDPS"/>
    <property type="match status" value="1"/>
</dbReference>
<evidence type="ECO:0000256" key="4">
    <source>
        <dbReference type="ARBA" id="ARBA00012086"/>
    </source>
</evidence>
<dbReference type="InterPro" id="IPR020625">
    <property type="entry name" value="Schiff_base-form_aldolases_AS"/>
</dbReference>
<dbReference type="GO" id="GO:0009089">
    <property type="term" value="P:lysine biosynthetic process via diaminopimelate"/>
    <property type="evidence" value="ECO:0007669"/>
    <property type="project" value="UniProtKB-UniRule"/>
</dbReference>
<name>A0A1Q2CG63_9ACTN</name>
<dbReference type="RefSeq" id="WP_077342848.1">
    <property type="nucleotide sequence ID" value="NZ_CP019605.1"/>
</dbReference>
<dbReference type="GO" id="GO:0008840">
    <property type="term" value="F:4-hydroxy-tetrahydrodipicolinate synthase activity"/>
    <property type="evidence" value="ECO:0007669"/>
    <property type="project" value="UniProtKB-UniRule"/>
</dbReference>
<keyword evidence="10 12" id="KW-0704">Schiff base</keyword>
<feature type="site" description="Part of a proton relay during catalysis" evidence="12">
    <location>
        <position position="117"/>
    </location>
</feature>
<dbReference type="STRING" id="1610493.RPIT_10155"/>
<dbReference type="PANTHER" id="PTHR12128:SF66">
    <property type="entry name" value="4-HYDROXY-2-OXOGLUTARATE ALDOLASE, MITOCHONDRIAL"/>
    <property type="match status" value="1"/>
</dbReference>
<comment type="similarity">
    <text evidence="3 12 13">Belongs to the DapA family.</text>
</comment>
<dbReference type="GO" id="GO:0019877">
    <property type="term" value="P:diaminopimelate biosynthetic process"/>
    <property type="evidence" value="ECO:0007669"/>
    <property type="project" value="UniProtKB-UniRule"/>
</dbReference>
<evidence type="ECO:0000256" key="12">
    <source>
        <dbReference type="HAMAP-Rule" id="MF_00418"/>
    </source>
</evidence>
<feature type="active site" description="Schiff-base intermediate with substrate" evidence="12">
    <location>
        <position position="171"/>
    </location>
</feature>
<dbReference type="PROSITE" id="PS00666">
    <property type="entry name" value="DHDPS_2"/>
    <property type="match status" value="1"/>
</dbReference>
<keyword evidence="9 12" id="KW-0456">Lyase</keyword>
<dbReference type="InterPro" id="IPR005263">
    <property type="entry name" value="DapA"/>
</dbReference>
<dbReference type="GO" id="GO:0005829">
    <property type="term" value="C:cytosol"/>
    <property type="evidence" value="ECO:0007669"/>
    <property type="project" value="TreeGrafter"/>
</dbReference>
<dbReference type="HAMAP" id="MF_00418">
    <property type="entry name" value="DapA"/>
    <property type="match status" value="1"/>
</dbReference>
<evidence type="ECO:0000256" key="11">
    <source>
        <dbReference type="ARBA" id="ARBA00047836"/>
    </source>
</evidence>
<dbReference type="Pfam" id="PF00701">
    <property type="entry name" value="DHDPS"/>
    <property type="match status" value="1"/>
</dbReference>
<keyword evidence="5 12" id="KW-0963">Cytoplasm</keyword>
<dbReference type="NCBIfam" id="TIGR00674">
    <property type="entry name" value="dapA"/>
    <property type="match status" value="1"/>
</dbReference>
<protein>
    <recommendedName>
        <fullName evidence="4 12">4-hydroxy-tetrahydrodipicolinate synthase</fullName>
        <shortName evidence="12">HTPA synthase</shortName>
        <ecNumber evidence="4 12">4.3.3.7</ecNumber>
    </recommendedName>
</protein>
<comment type="catalytic activity">
    <reaction evidence="11 12">
        <text>L-aspartate 4-semialdehyde + pyruvate = (2S,4S)-4-hydroxy-2,3,4,5-tetrahydrodipicolinate + H2O + H(+)</text>
        <dbReference type="Rhea" id="RHEA:34171"/>
        <dbReference type="ChEBI" id="CHEBI:15361"/>
        <dbReference type="ChEBI" id="CHEBI:15377"/>
        <dbReference type="ChEBI" id="CHEBI:15378"/>
        <dbReference type="ChEBI" id="CHEBI:67139"/>
        <dbReference type="ChEBI" id="CHEBI:537519"/>
        <dbReference type="EC" id="4.3.3.7"/>
    </reaction>
</comment>
<feature type="site" description="Part of a proton relay during catalysis" evidence="12">
    <location>
        <position position="54"/>
    </location>
</feature>
<accession>A0A1Q2CG63</accession>
<dbReference type="EMBL" id="CP019605">
    <property type="protein sequence ID" value="AQP45108.1"/>
    <property type="molecule type" value="Genomic_DNA"/>
</dbReference>
<evidence type="ECO:0000256" key="7">
    <source>
        <dbReference type="ARBA" id="ARBA00022915"/>
    </source>
</evidence>
<evidence type="ECO:0000256" key="8">
    <source>
        <dbReference type="ARBA" id="ARBA00023154"/>
    </source>
</evidence>
<dbReference type="PIRSF" id="PIRSF001365">
    <property type="entry name" value="DHDPS"/>
    <property type="match status" value="1"/>
</dbReference>
<comment type="subunit">
    <text evidence="12">Homotetramer; dimer of dimers.</text>
</comment>
<dbReference type="InterPro" id="IPR002220">
    <property type="entry name" value="DapA-like"/>
</dbReference>
<evidence type="ECO:0000256" key="5">
    <source>
        <dbReference type="ARBA" id="ARBA00022490"/>
    </source>
</evidence>
<dbReference type="CDD" id="cd00950">
    <property type="entry name" value="DHDPS"/>
    <property type="match status" value="1"/>
</dbReference>
<dbReference type="AlphaFoldDB" id="A0A1Q2CG63"/>
<evidence type="ECO:0000256" key="3">
    <source>
        <dbReference type="ARBA" id="ARBA00007592"/>
    </source>
</evidence>
<keyword evidence="6 12" id="KW-0028">Amino-acid biosynthesis</keyword>
<gene>
    <name evidence="12" type="primary">dapA</name>
    <name evidence="14" type="ORF">RPIT_10155</name>
</gene>
<dbReference type="PRINTS" id="PR00146">
    <property type="entry name" value="DHPICSNTHASE"/>
</dbReference>
<dbReference type="InterPro" id="IPR013785">
    <property type="entry name" value="Aldolase_TIM"/>
</dbReference>
<evidence type="ECO:0000313" key="14">
    <source>
        <dbReference type="EMBL" id="AQP45108.1"/>
    </source>
</evidence>
<comment type="caution">
    <text evidence="12">Was originally thought to be a dihydrodipicolinate synthase (DHDPS), catalyzing the condensation of (S)-aspartate-beta-semialdehyde [(S)-ASA] and pyruvate to dihydrodipicolinate (DHDP). However, it was shown in E.coli that the product of the enzymatic reaction is not dihydrodipicolinate but in fact (4S)-4-hydroxy-2,3,4,5-tetrahydro-(2S)-dipicolinic acid (HTPA), and that the consecutive dehydration reaction leading to DHDP is not spontaneous but catalyzed by DapB.</text>
</comment>
<dbReference type="InterPro" id="IPR020624">
    <property type="entry name" value="Schiff_base-form_aldolases_CS"/>
</dbReference>
<comment type="subcellular location">
    <subcellularLocation>
        <location evidence="12">Cytoplasm</location>
    </subcellularLocation>
</comment>
<evidence type="ECO:0000313" key="15">
    <source>
        <dbReference type="Proteomes" id="UP000188324"/>
    </source>
</evidence>
<dbReference type="PROSITE" id="PS00665">
    <property type="entry name" value="DHDPS_1"/>
    <property type="match status" value="1"/>
</dbReference>
<keyword evidence="15" id="KW-1185">Reference proteome</keyword>
<evidence type="ECO:0000256" key="1">
    <source>
        <dbReference type="ARBA" id="ARBA00003294"/>
    </source>
</evidence>
<evidence type="ECO:0000256" key="10">
    <source>
        <dbReference type="ARBA" id="ARBA00023270"/>
    </source>
</evidence>
<sequence>MAESDMTPVFGRLLTAMVTPFTSDGAEVDYAQVARLASHLVDDLGHDGLVVNGTTGESPTTTDEEKRRVLDAVVTAVGDRASIVAGVGTFSTRHSIELARQAAEVGVDGLLVVTPYYSRPPADALEDHFVAVADATELPVMLYDIPHRAGIPIPEDMLIRLDAHPRIRAVKDAKANIVSSSAVLSRTNLAYYAGDDAFLLPLLSVGGVGVVGTSTHFTASAAREIIDHYLAGRVEEAILANQHALPAFQGVFATQGCMMVKATLEARGFDVGACRPPMGKAPADAVASYVSLLEDLGFGS</sequence>
<organism evidence="14 15">
    <name type="scientific">Tessaracoccus flavus</name>
    <dbReference type="NCBI Taxonomy" id="1610493"/>
    <lineage>
        <taxon>Bacteria</taxon>
        <taxon>Bacillati</taxon>
        <taxon>Actinomycetota</taxon>
        <taxon>Actinomycetes</taxon>
        <taxon>Propionibacteriales</taxon>
        <taxon>Propionibacteriaceae</taxon>
        <taxon>Tessaracoccus</taxon>
    </lineage>
</organism>
<dbReference type="Gene3D" id="3.20.20.70">
    <property type="entry name" value="Aldolase class I"/>
    <property type="match status" value="1"/>
</dbReference>
<feature type="active site" description="Proton donor/acceptor" evidence="12">
    <location>
        <position position="143"/>
    </location>
</feature>
<comment type="pathway">
    <text evidence="2 12">Amino-acid biosynthesis; L-lysine biosynthesis via DAP pathway; (S)-tetrahydrodipicolinate from L-aspartate: step 3/4.</text>
</comment>
<evidence type="ECO:0000256" key="6">
    <source>
        <dbReference type="ARBA" id="ARBA00022605"/>
    </source>
</evidence>
<feature type="binding site" evidence="12">
    <location>
        <position position="211"/>
    </location>
    <ligand>
        <name>pyruvate</name>
        <dbReference type="ChEBI" id="CHEBI:15361"/>
    </ligand>
</feature>
<dbReference type="SUPFAM" id="SSF51569">
    <property type="entry name" value="Aldolase"/>
    <property type="match status" value="1"/>
</dbReference>
<evidence type="ECO:0000256" key="9">
    <source>
        <dbReference type="ARBA" id="ARBA00023239"/>
    </source>
</evidence>
<dbReference type="Proteomes" id="UP000188324">
    <property type="component" value="Chromosome"/>
</dbReference>
<dbReference type="EC" id="4.3.3.7" evidence="4 12"/>
<comment type="function">
    <text evidence="1 12">Catalyzes the condensation of (S)-aspartate-beta-semialdehyde [(S)-ASA] and pyruvate to 4-hydroxy-tetrahydrodipicolinate (HTPA).</text>
</comment>
<dbReference type="KEGG" id="tfl:RPIT_10155"/>
<keyword evidence="8 12" id="KW-0457">Lysine biosynthesis</keyword>
<reference evidence="14 15" key="1">
    <citation type="journal article" date="2016" name="Int. J. Syst. Evol. Microbiol.">
        <title>Tessaracoccus flavus sp. nov., isolated from the drainage system of a lindane-producing factory.</title>
        <authorList>
            <person name="Kumari R."/>
            <person name="Singh P."/>
            <person name="Schumann P."/>
            <person name="Lal R."/>
        </authorList>
    </citation>
    <scope>NUCLEOTIDE SEQUENCE [LARGE SCALE GENOMIC DNA]</scope>
    <source>
        <strain evidence="14 15">RP1T</strain>
    </source>
</reference>
<dbReference type="PANTHER" id="PTHR12128">
    <property type="entry name" value="DIHYDRODIPICOLINATE SYNTHASE"/>
    <property type="match status" value="1"/>
</dbReference>
<keyword evidence="7 12" id="KW-0220">Diaminopimelate biosynthesis</keyword>
<evidence type="ECO:0000256" key="2">
    <source>
        <dbReference type="ARBA" id="ARBA00005120"/>
    </source>
</evidence>
<evidence type="ECO:0000256" key="13">
    <source>
        <dbReference type="PIRNR" id="PIRNR001365"/>
    </source>
</evidence>